<dbReference type="AlphaFoldDB" id="A0A7Y9DT48"/>
<dbReference type="Pfam" id="PF00300">
    <property type="entry name" value="His_Phos_1"/>
    <property type="match status" value="1"/>
</dbReference>
<feature type="compositionally biased region" description="Low complexity" evidence="2">
    <location>
        <begin position="13"/>
        <end position="25"/>
    </location>
</feature>
<dbReference type="SMART" id="SM00855">
    <property type="entry name" value="PGAM"/>
    <property type="match status" value="1"/>
</dbReference>
<keyword evidence="4" id="KW-1185">Reference proteome</keyword>
<dbReference type="CDD" id="cd07067">
    <property type="entry name" value="HP_PGM_like"/>
    <property type="match status" value="1"/>
</dbReference>
<gene>
    <name evidence="3" type="ORF">BJ983_001132</name>
</gene>
<proteinExistence type="predicted"/>
<evidence type="ECO:0000313" key="3">
    <source>
        <dbReference type="EMBL" id="NYD35030.1"/>
    </source>
</evidence>
<dbReference type="GO" id="GO:0016787">
    <property type="term" value="F:hydrolase activity"/>
    <property type="evidence" value="ECO:0007669"/>
    <property type="project" value="UniProtKB-KW"/>
</dbReference>
<protein>
    <submittedName>
        <fullName evidence="3">Putative phosphoglycerate mutase</fullName>
        <ecNumber evidence="3">5.4.2.12</ecNumber>
    </submittedName>
</protein>
<comment type="caution">
    <text evidence="3">The sequence shown here is derived from an EMBL/GenBank/DDBJ whole genome shotgun (WGS) entry which is preliminary data.</text>
</comment>
<dbReference type="PANTHER" id="PTHR20935:SF0">
    <property type="entry name" value="SERINE_THREONINE-PROTEIN PHOSPHATASE PGAM5, MITOCHONDRIAL"/>
    <property type="match status" value="1"/>
</dbReference>
<evidence type="ECO:0000256" key="2">
    <source>
        <dbReference type="SAM" id="MobiDB-lite"/>
    </source>
</evidence>
<dbReference type="InterPro" id="IPR051021">
    <property type="entry name" value="Mito_Ser/Thr_phosphatase"/>
</dbReference>
<evidence type="ECO:0000313" key="4">
    <source>
        <dbReference type="Proteomes" id="UP000535890"/>
    </source>
</evidence>
<feature type="region of interest" description="Disordered" evidence="2">
    <location>
        <begin position="8"/>
        <end position="29"/>
    </location>
</feature>
<dbReference type="InterPro" id="IPR013078">
    <property type="entry name" value="His_Pase_superF_clade-1"/>
</dbReference>
<evidence type="ECO:0000256" key="1">
    <source>
        <dbReference type="ARBA" id="ARBA00022801"/>
    </source>
</evidence>
<reference evidence="3 4" key="1">
    <citation type="submission" date="2020-07" db="EMBL/GenBank/DDBJ databases">
        <title>Sequencing the genomes of 1000 actinobacteria strains.</title>
        <authorList>
            <person name="Klenk H.-P."/>
        </authorList>
    </citation>
    <scope>NUCLEOTIDE SEQUENCE [LARGE SCALE GENOMIC DNA]</scope>
    <source>
        <strain evidence="3 4">DSM 45772</strain>
    </source>
</reference>
<dbReference type="PANTHER" id="PTHR20935">
    <property type="entry name" value="PHOSPHOGLYCERATE MUTASE-RELATED"/>
    <property type="match status" value="1"/>
</dbReference>
<dbReference type="EMBL" id="JACCBN010000001">
    <property type="protein sequence ID" value="NYD35030.1"/>
    <property type="molecule type" value="Genomic_DNA"/>
</dbReference>
<dbReference type="GO" id="GO:0004619">
    <property type="term" value="F:phosphoglycerate mutase activity"/>
    <property type="evidence" value="ECO:0007669"/>
    <property type="project" value="UniProtKB-EC"/>
</dbReference>
<sequence>MQLILARHAEPVAADPTPDGAPADPELSSRGRVQASALGWWAANNTGEKITEIVVSGMRRAQETAAPAADALGLTPVVDEELAEFDAGRSSYTPVHLRLGSDDPDWQRIQEGFLPEFVDVGAFTARVRGAFDRIVARHADAGRESVLVVCHAGTINMFLALELALGRPLTFPLDHVGLSRVLVSRSGRRKVRSVNETGHVAELL</sequence>
<dbReference type="InterPro" id="IPR029033">
    <property type="entry name" value="His_PPase_superfam"/>
</dbReference>
<keyword evidence="3" id="KW-0413">Isomerase</keyword>
<accession>A0A7Y9DT48</accession>
<dbReference type="Proteomes" id="UP000535890">
    <property type="component" value="Unassembled WGS sequence"/>
</dbReference>
<dbReference type="Gene3D" id="3.40.50.1240">
    <property type="entry name" value="Phosphoglycerate mutase-like"/>
    <property type="match status" value="1"/>
</dbReference>
<organism evidence="3 4">
    <name type="scientific">Actinomycetospora corticicola</name>
    <dbReference type="NCBI Taxonomy" id="663602"/>
    <lineage>
        <taxon>Bacteria</taxon>
        <taxon>Bacillati</taxon>
        <taxon>Actinomycetota</taxon>
        <taxon>Actinomycetes</taxon>
        <taxon>Pseudonocardiales</taxon>
        <taxon>Pseudonocardiaceae</taxon>
        <taxon>Actinomycetospora</taxon>
    </lineage>
</organism>
<name>A0A7Y9DT48_9PSEU</name>
<keyword evidence="1" id="KW-0378">Hydrolase</keyword>
<dbReference type="RefSeq" id="WP_179792929.1">
    <property type="nucleotide sequence ID" value="NZ_BAABHP010000004.1"/>
</dbReference>
<dbReference type="SUPFAM" id="SSF53254">
    <property type="entry name" value="Phosphoglycerate mutase-like"/>
    <property type="match status" value="1"/>
</dbReference>
<dbReference type="EC" id="5.4.2.12" evidence="3"/>